<evidence type="ECO:0000313" key="3">
    <source>
        <dbReference type="Ensembl" id="ENSACIP00000025550.1"/>
    </source>
</evidence>
<evidence type="ECO:0000259" key="2">
    <source>
        <dbReference type="PROSITE" id="PS50826"/>
    </source>
</evidence>
<feature type="domain" description="RUN" evidence="2">
    <location>
        <begin position="26"/>
        <end position="163"/>
    </location>
</feature>
<name>A0A3Q0SZZ5_AMPCI</name>
<organism evidence="3 4">
    <name type="scientific">Amphilophus citrinellus</name>
    <name type="common">Midas cichlid</name>
    <name type="synonym">Cichlasoma citrinellum</name>
    <dbReference type="NCBI Taxonomy" id="61819"/>
    <lineage>
        <taxon>Eukaryota</taxon>
        <taxon>Metazoa</taxon>
        <taxon>Chordata</taxon>
        <taxon>Craniata</taxon>
        <taxon>Vertebrata</taxon>
        <taxon>Euteleostomi</taxon>
        <taxon>Actinopterygii</taxon>
        <taxon>Neopterygii</taxon>
        <taxon>Teleostei</taxon>
        <taxon>Neoteleostei</taxon>
        <taxon>Acanthomorphata</taxon>
        <taxon>Ovalentaria</taxon>
        <taxon>Cichlomorphae</taxon>
        <taxon>Cichliformes</taxon>
        <taxon>Cichlidae</taxon>
        <taxon>New World cichlids</taxon>
        <taxon>Cichlasomatinae</taxon>
        <taxon>Heroini</taxon>
        <taxon>Amphilophus</taxon>
    </lineage>
</organism>
<evidence type="ECO:0000259" key="1">
    <source>
        <dbReference type="PROSITE" id="PS50106"/>
    </source>
</evidence>
<dbReference type="CDD" id="cd17682">
    <property type="entry name" value="RUN_RUFY4_like"/>
    <property type="match status" value="1"/>
</dbReference>
<dbReference type="Pfam" id="PF02759">
    <property type="entry name" value="RUN"/>
    <property type="match status" value="1"/>
</dbReference>
<dbReference type="Gene3D" id="2.30.42.10">
    <property type="match status" value="1"/>
</dbReference>
<dbReference type="Gene3D" id="1.20.58.900">
    <property type="match status" value="1"/>
</dbReference>
<dbReference type="AlphaFoldDB" id="A0A3Q0SZZ5"/>
<keyword evidence="4" id="KW-1185">Reference proteome</keyword>
<dbReference type="OMA" id="CLKEGRQ"/>
<dbReference type="PROSITE" id="PS50106">
    <property type="entry name" value="PDZ"/>
    <property type="match status" value="1"/>
</dbReference>
<protein>
    <submittedName>
        <fullName evidence="3">Uncharacterized protein</fullName>
    </submittedName>
</protein>
<evidence type="ECO:0000313" key="4">
    <source>
        <dbReference type="Proteomes" id="UP000261340"/>
    </source>
</evidence>
<dbReference type="SMART" id="SM00228">
    <property type="entry name" value="PDZ"/>
    <property type="match status" value="1"/>
</dbReference>
<feature type="domain" description="PDZ" evidence="1">
    <location>
        <begin position="185"/>
        <end position="230"/>
    </location>
</feature>
<dbReference type="PANTHER" id="PTHR46753">
    <property type="entry name" value="FYVE AND COILED-COIL DOMAIN-CONTAINING PROTEIN 1"/>
    <property type="match status" value="1"/>
</dbReference>
<accession>A0A3Q0SZZ5</accession>
<dbReference type="PROSITE" id="PS50826">
    <property type="entry name" value="RUN"/>
    <property type="match status" value="1"/>
</dbReference>
<dbReference type="Proteomes" id="UP000261340">
    <property type="component" value="Unplaced"/>
</dbReference>
<dbReference type="SUPFAM" id="SSF50156">
    <property type="entry name" value="PDZ domain-like"/>
    <property type="match status" value="1"/>
</dbReference>
<dbReference type="InterPro" id="IPR004012">
    <property type="entry name" value="Run_dom"/>
</dbReference>
<dbReference type="CDD" id="cd00136">
    <property type="entry name" value="PDZ_canonical"/>
    <property type="match status" value="1"/>
</dbReference>
<dbReference type="STRING" id="61819.ENSACIP00000025550"/>
<reference evidence="3" key="2">
    <citation type="submission" date="2025-09" db="UniProtKB">
        <authorList>
            <consortium name="Ensembl"/>
        </authorList>
    </citation>
    <scope>IDENTIFICATION</scope>
</reference>
<dbReference type="InterPro" id="IPR037213">
    <property type="entry name" value="Run_dom_sf"/>
</dbReference>
<dbReference type="GeneTree" id="ENSGT00940000155586"/>
<sequence>MAPKDPLLGSLKVCVLNLQSDGETLTDSNPHLASCCELLELVLRKGLQQPVLSLVHRDYWHCFEQLPHQDTCGSLSALSLAVEQTRVCRKLLSAQGRGRYLLRLALSRKVLPQFFTHLLHTARLLEWYSPDLSILRNEEFMEPFLSLLLVLSHMDFKLDMENCSFLDESWLLPVCEMYEVVPCRELGLVLRYLSGRVFVLDLMPGSQADVDRFVCPGDIIDEINGTSLRNSKSGHAGVVLSRFKGCPLSIRIIRWRAHNGTVYRPLIKFLRELRTENPTLHLGPASSLQAFTLLPRDDGDAIYKPCHWLDPPMSSKHTIGCVHRDSPETPQSTGFCCVALRASSIKECEDIVCRIATGFKHTEWFV</sequence>
<dbReference type="PANTHER" id="PTHR46753:SF3">
    <property type="entry name" value="PDZ DOMAIN-CONTAINING PROTEIN"/>
    <property type="match status" value="1"/>
</dbReference>
<dbReference type="InterPro" id="IPR001478">
    <property type="entry name" value="PDZ"/>
</dbReference>
<dbReference type="SMART" id="SM00593">
    <property type="entry name" value="RUN"/>
    <property type="match status" value="1"/>
</dbReference>
<dbReference type="SUPFAM" id="SSF140741">
    <property type="entry name" value="RUN domain-like"/>
    <property type="match status" value="1"/>
</dbReference>
<dbReference type="Ensembl" id="ENSACIT00000026219.1">
    <property type="protein sequence ID" value="ENSACIP00000025550.1"/>
    <property type="gene ID" value="ENSACIG00000019781.1"/>
</dbReference>
<dbReference type="InterPro" id="IPR036034">
    <property type="entry name" value="PDZ_sf"/>
</dbReference>
<reference evidence="3" key="1">
    <citation type="submission" date="2025-08" db="UniProtKB">
        <authorList>
            <consortium name="Ensembl"/>
        </authorList>
    </citation>
    <scope>IDENTIFICATION</scope>
</reference>
<proteinExistence type="predicted"/>